<gene>
    <name evidence="6" type="ORF">HNI00_18110</name>
</gene>
<dbReference type="InterPro" id="IPR024983">
    <property type="entry name" value="CHAT_dom"/>
</dbReference>
<evidence type="ECO:0000256" key="1">
    <source>
        <dbReference type="ARBA" id="ARBA00010062"/>
    </source>
</evidence>
<dbReference type="RefSeq" id="WP_316788166.1">
    <property type="nucleotide sequence ID" value="NZ_CP053540.1"/>
</dbReference>
<feature type="compositionally biased region" description="Pro residues" evidence="3">
    <location>
        <begin position="404"/>
        <end position="430"/>
    </location>
</feature>
<dbReference type="InterPro" id="IPR051010">
    <property type="entry name" value="BCAA_transport"/>
</dbReference>
<keyword evidence="2" id="KW-0732">Signal</keyword>
<dbReference type="InterPro" id="IPR028081">
    <property type="entry name" value="Leu-bd"/>
</dbReference>
<dbReference type="EMBL" id="CP053540">
    <property type="protein sequence ID" value="WOB44853.1"/>
    <property type="molecule type" value="Genomic_DNA"/>
</dbReference>
<evidence type="ECO:0000256" key="3">
    <source>
        <dbReference type="SAM" id="MobiDB-lite"/>
    </source>
</evidence>
<feature type="domain" description="Leucine-binding protein" evidence="5">
    <location>
        <begin position="593"/>
        <end position="839"/>
    </location>
</feature>
<dbReference type="Gene3D" id="3.40.50.2300">
    <property type="match status" value="2"/>
</dbReference>
<evidence type="ECO:0000256" key="2">
    <source>
        <dbReference type="ARBA" id="ARBA00022729"/>
    </source>
</evidence>
<dbReference type="CDD" id="cd06268">
    <property type="entry name" value="PBP1_ABC_transporter_LIVBP-like"/>
    <property type="match status" value="1"/>
</dbReference>
<organism evidence="6">
    <name type="scientific">Thermoleptolyngbya oregonensis NK1-22</name>
    <dbReference type="NCBI Taxonomy" id="2547457"/>
    <lineage>
        <taxon>Bacteria</taxon>
        <taxon>Bacillati</taxon>
        <taxon>Cyanobacteriota</taxon>
        <taxon>Cyanophyceae</taxon>
        <taxon>Oculatellales</taxon>
        <taxon>Oculatellaceae</taxon>
        <taxon>Thermoleptolyngbya</taxon>
    </lineage>
</organism>
<evidence type="ECO:0000259" key="4">
    <source>
        <dbReference type="Pfam" id="PF12770"/>
    </source>
</evidence>
<dbReference type="PANTHER" id="PTHR30483:SF6">
    <property type="entry name" value="PERIPLASMIC BINDING PROTEIN OF ABC TRANSPORTER FOR NATURAL AMINO ACIDS"/>
    <property type="match status" value="1"/>
</dbReference>
<evidence type="ECO:0000259" key="5">
    <source>
        <dbReference type="Pfam" id="PF13458"/>
    </source>
</evidence>
<feature type="region of interest" description="Disordered" evidence="3">
    <location>
        <begin position="402"/>
        <end position="435"/>
    </location>
</feature>
<dbReference type="SUPFAM" id="SSF53822">
    <property type="entry name" value="Periplasmic binding protein-like I"/>
    <property type="match status" value="1"/>
</dbReference>
<dbReference type="AlphaFoldDB" id="A0AA96YAI7"/>
<dbReference type="Pfam" id="PF12770">
    <property type="entry name" value="CHAT"/>
    <property type="match status" value="1"/>
</dbReference>
<feature type="domain" description="CHAT" evidence="4">
    <location>
        <begin position="152"/>
        <end position="365"/>
    </location>
</feature>
<proteinExistence type="inferred from homology"/>
<dbReference type="Pfam" id="PF13458">
    <property type="entry name" value="Peripla_BP_6"/>
    <property type="match status" value="1"/>
</dbReference>
<evidence type="ECO:0000313" key="6">
    <source>
        <dbReference type="EMBL" id="WOB44853.1"/>
    </source>
</evidence>
<comment type="similarity">
    <text evidence="1">Belongs to the leucine-binding protein family.</text>
</comment>
<sequence length="961" mass="105447">METIKLTLRPRDEDNPAAGYRVRLDSRDLGELEAALPAMPNSLVAALADWKAAYAVQEGVRSHFRISGVKITHHTAQDVIRLSERLQEEFNEWLNDGNKHWRELREALIPLLRRNGYGNGNGYANGNGSSYANGNGNGNGDRPLLIIDLGNDDTLKRLPWQDWKLLRQHYYYSDAAIRVLNPSTSLGSRPSYPQAAKIRILVIVGESDDISTDQDLSAIQQLEHDHPDTVEVISLLQPSPATLQAALEDPQGFHILVYVGHSRSDDDGNVGWLLLNQTDEISIRNFKFALSKLVRKGLQLAIFNSCDGLGLAQQLAQIDVPRCIVMKEPVPDPVAVEFLQRFFHEFATKKRSLLMAMRAARQGLEHFNLRYSEVTWLPTVCVKQNTEPLTWQLLLDQLQQEPAIAPPHPPEPRPPQISPPPGTLPPPPSPATNRRKWLVGAGTAAVLLGAIALVSLRQVRCLFVQCDAPGSSPGQGLVGPAGSGNPSPTLLPIERLITAGDNGNLLGSLKLEAPYAALKQAGINAFATGDYNTAKAKFDELRQLAQTQRQQFSNDSNSPDYKNATAALRDPEVLIFRNNAEVRLRRQAGQPTYTIAAVIPLSTPEGTLINIGEQMLFGIAQAQDQAVNRINAPTNLEVIIVNDLNVPAQSRAIAEALVQPNLPALDGQPLLAVIGNYTSRGTCDSLPVYAAAKQVVISPLSTVMNLRARCNGADVFFRTTSSTQIEARTLADYLHQQKNQPRVALFANSKEFYSDDLRYQFESELRGTIVRTFDLSDPQFDATDALRQVEDVDALVVLPDGRTGNSESFNRALAVIKADGGRRLILASAPIYTADWSDRGSSSEERRALSNRLIVATDWYAACAPDFVQSANRYWLGGVNRVTAVSYEAIEVLLPKLRPGITSDEIRQGLATAQSPSSIFPGKTISFDARGDRKDLTTRVLTTLVDNPANPFDLVPETVCP</sequence>
<dbReference type="PANTHER" id="PTHR30483">
    <property type="entry name" value="LEUCINE-SPECIFIC-BINDING PROTEIN"/>
    <property type="match status" value="1"/>
</dbReference>
<dbReference type="KEGG" id="tog:HNI00_18110"/>
<accession>A0AA96YAI7</accession>
<dbReference type="InterPro" id="IPR028082">
    <property type="entry name" value="Peripla_BP_I"/>
</dbReference>
<reference evidence="6" key="1">
    <citation type="submission" date="2020-05" db="EMBL/GenBank/DDBJ databases">
        <authorList>
            <person name="Zhu T."/>
            <person name="Keshari N."/>
            <person name="Lu X."/>
        </authorList>
    </citation>
    <scope>NUCLEOTIDE SEQUENCE</scope>
    <source>
        <strain evidence="6">NK1-22</strain>
    </source>
</reference>
<protein>
    <submittedName>
        <fullName evidence="6">ABC transporter substrate-binding protein</fullName>
    </submittedName>
</protein>
<name>A0AA96YAI7_9CYAN</name>